<gene>
    <name evidence="5" type="ORF">L249_2027</name>
</gene>
<dbReference type="PROSITE" id="PS50297">
    <property type="entry name" value="ANK_REP_REGION"/>
    <property type="match status" value="2"/>
</dbReference>
<dbReference type="STRING" id="1330021.A0A367LQX5"/>
<feature type="repeat" description="ANK" evidence="3">
    <location>
        <begin position="286"/>
        <end position="318"/>
    </location>
</feature>
<dbReference type="PANTHER" id="PTHR24171:SF9">
    <property type="entry name" value="ANKYRIN REPEAT DOMAIN-CONTAINING PROTEIN 39"/>
    <property type="match status" value="1"/>
</dbReference>
<proteinExistence type="predicted"/>
<organism evidence="5 6">
    <name type="scientific">Ophiocordyceps polyrhachis-furcata BCC 54312</name>
    <dbReference type="NCBI Taxonomy" id="1330021"/>
    <lineage>
        <taxon>Eukaryota</taxon>
        <taxon>Fungi</taxon>
        <taxon>Dikarya</taxon>
        <taxon>Ascomycota</taxon>
        <taxon>Pezizomycotina</taxon>
        <taxon>Sordariomycetes</taxon>
        <taxon>Hypocreomycetidae</taxon>
        <taxon>Hypocreales</taxon>
        <taxon>Ophiocordycipitaceae</taxon>
        <taxon>Ophiocordyceps</taxon>
    </lineage>
</organism>
<feature type="region of interest" description="Disordered" evidence="4">
    <location>
        <begin position="417"/>
        <end position="439"/>
    </location>
</feature>
<keyword evidence="2 3" id="KW-0040">ANK repeat</keyword>
<name>A0A367LQX5_9HYPO</name>
<feature type="compositionally biased region" description="Gly residues" evidence="4">
    <location>
        <begin position="430"/>
        <end position="439"/>
    </location>
</feature>
<evidence type="ECO:0000256" key="1">
    <source>
        <dbReference type="ARBA" id="ARBA00022737"/>
    </source>
</evidence>
<evidence type="ECO:0000313" key="6">
    <source>
        <dbReference type="Proteomes" id="UP000253664"/>
    </source>
</evidence>
<dbReference type="Gene3D" id="1.25.40.20">
    <property type="entry name" value="Ankyrin repeat-containing domain"/>
    <property type="match status" value="2"/>
</dbReference>
<dbReference type="AlphaFoldDB" id="A0A367LQX5"/>
<evidence type="ECO:0000256" key="3">
    <source>
        <dbReference type="PROSITE-ProRule" id="PRU00023"/>
    </source>
</evidence>
<feature type="region of interest" description="Disordered" evidence="4">
    <location>
        <begin position="1"/>
        <end position="27"/>
    </location>
</feature>
<evidence type="ECO:0000256" key="4">
    <source>
        <dbReference type="SAM" id="MobiDB-lite"/>
    </source>
</evidence>
<dbReference type="PROSITE" id="PS50088">
    <property type="entry name" value="ANK_REPEAT"/>
    <property type="match status" value="3"/>
</dbReference>
<dbReference type="SMART" id="SM00248">
    <property type="entry name" value="ANK"/>
    <property type="match status" value="4"/>
</dbReference>
<dbReference type="Pfam" id="PF12796">
    <property type="entry name" value="Ank_2"/>
    <property type="match status" value="1"/>
</dbReference>
<dbReference type="PANTHER" id="PTHR24171">
    <property type="entry name" value="ANKYRIN REPEAT DOMAIN-CONTAINING PROTEIN 39-RELATED"/>
    <property type="match status" value="1"/>
</dbReference>
<feature type="compositionally biased region" description="Polar residues" evidence="4">
    <location>
        <begin position="83"/>
        <end position="95"/>
    </location>
</feature>
<dbReference type="Proteomes" id="UP000253664">
    <property type="component" value="Unassembled WGS sequence"/>
</dbReference>
<protein>
    <submittedName>
        <fullName evidence="5">Uncharacterized protein</fullName>
    </submittedName>
</protein>
<evidence type="ECO:0000256" key="2">
    <source>
        <dbReference type="ARBA" id="ARBA00023043"/>
    </source>
</evidence>
<dbReference type="InterPro" id="IPR002110">
    <property type="entry name" value="Ankyrin_rpt"/>
</dbReference>
<keyword evidence="1" id="KW-0677">Repeat</keyword>
<keyword evidence="6" id="KW-1185">Reference proteome</keyword>
<accession>A0A367LQX5</accession>
<feature type="repeat" description="ANK" evidence="3">
    <location>
        <begin position="319"/>
        <end position="351"/>
    </location>
</feature>
<sequence length="439" mass="48650">MISLQTTPIPTCERPRPDILTTDSGPDGVQAREQLASFNIWTKVIGVFRHDRHSLMCRLKGEPNIKKLVGRLLHSLESDLSNYQSGQAEEGTSSDNDSHQSSDRSIVYSDKSLLSLEEHGEASPPHQPEIWTSIRDTIISLRQLGQNVDQAANQHFQKQIQQFKLRPDIGELFHLFKRCARQKVYHVFPNASASLRNRMAQSIATRRVRFIYLAEHQTKLSTLCKHEENPNGAEAFSPVGHRDGTFVRQGRLSIGWKGGGGVQRGQEAIVTLLVDRGADINIPDRDHQTPLLRATRMGYEDIVKLLVDQGAYIDTLDRDGRTPLSWAAQGGHDAIVRLLTDRGGNINTLDKDLQTPLIWATKTGDEACVRILIDRSAELDAISKHGESALTIAAKEGHDAIFKLLLDRAGQEIAGLTQRSAGHGRRKGGQKAGGQGISW</sequence>
<evidence type="ECO:0000313" key="5">
    <source>
        <dbReference type="EMBL" id="RCI16787.1"/>
    </source>
</evidence>
<dbReference type="SUPFAM" id="SSF48403">
    <property type="entry name" value="Ankyrin repeat"/>
    <property type="match status" value="1"/>
</dbReference>
<comment type="caution">
    <text evidence="5">The sequence shown here is derived from an EMBL/GenBank/DDBJ whole genome shotgun (WGS) entry which is preliminary data.</text>
</comment>
<reference evidence="5 6" key="1">
    <citation type="journal article" date="2015" name="BMC Genomics">
        <title>Insights from the genome of Ophiocordyceps polyrhachis-furcata to pathogenicity and host specificity in insect fungi.</title>
        <authorList>
            <person name="Wichadakul D."/>
            <person name="Kobmoo N."/>
            <person name="Ingsriswang S."/>
            <person name="Tangphatsornruang S."/>
            <person name="Chantasingh D."/>
            <person name="Luangsa-ard J.J."/>
            <person name="Eurwilaichitr L."/>
        </authorList>
    </citation>
    <scope>NUCLEOTIDE SEQUENCE [LARGE SCALE GENOMIC DNA]</scope>
    <source>
        <strain evidence="5 6">BCC 54312</strain>
    </source>
</reference>
<feature type="repeat" description="ANK" evidence="3">
    <location>
        <begin position="352"/>
        <end position="384"/>
    </location>
</feature>
<dbReference type="OrthoDB" id="341259at2759"/>
<dbReference type="EMBL" id="LKCN02000001">
    <property type="protein sequence ID" value="RCI16787.1"/>
    <property type="molecule type" value="Genomic_DNA"/>
</dbReference>
<feature type="region of interest" description="Disordered" evidence="4">
    <location>
        <begin position="83"/>
        <end position="104"/>
    </location>
</feature>
<dbReference type="InterPro" id="IPR036770">
    <property type="entry name" value="Ankyrin_rpt-contain_sf"/>
</dbReference>
<dbReference type="Pfam" id="PF00023">
    <property type="entry name" value="Ank"/>
    <property type="match status" value="2"/>
</dbReference>